<dbReference type="PANTHER" id="PTHR12607">
    <property type="entry name" value="ADENOMATOUS POLYPOSIS COLI PROTEIN FAMILY"/>
    <property type="match status" value="1"/>
</dbReference>
<dbReference type="InterPro" id="IPR026818">
    <property type="entry name" value="Apc_fam"/>
</dbReference>
<dbReference type="GO" id="GO:0001708">
    <property type="term" value="P:cell fate specification"/>
    <property type="evidence" value="ECO:0007669"/>
    <property type="project" value="TreeGrafter"/>
</dbReference>
<feature type="region of interest" description="Disordered" evidence="3">
    <location>
        <begin position="765"/>
        <end position="836"/>
    </location>
</feature>
<feature type="region of interest" description="Disordered" evidence="3">
    <location>
        <begin position="640"/>
        <end position="729"/>
    </location>
</feature>
<feature type="region of interest" description="Disordered" evidence="3">
    <location>
        <begin position="431"/>
        <end position="571"/>
    </location>
</feature>
<dbReference type="GO" id="GO:0005881">
    <property type="term" value="C:cytoplasmic microtubule"/>
    <property type="evidence" value="ECO:0007669"/>
    <property type="project" value="TreeGrafter"/>
</dbReference>
<dbReference type="InterPro" id="IPR016024">
    <property type="entry name" value="ARM-type_fold"/>
</dbReference>
<dbReference type="GO" id="GO:0030877">
    <property type="term" value="C:beta-catenin destruction complex"/>
    <property type="evidence" value="ECO:0007669"/>
    <property type="project" value="TreeGrafter"/>
</dbReference>
<feature type="compositionally biased region" description="Polar residues" evidence="3">
    <location>
        <begin position="1111"/>
        <end position="1122"/>
    </location>
</feature>
<feature type="region of interest" description="Disordered" evidence="3">
    <location>
        <begin position="1084"/>
        <end position="1209"/>
    </location>
</feature>
<sequence length="1380" mass="154379">MENLDTRFEILFRFMPMMDPQILHKTGHFTPILQECLTLPGSKEILASFGIDKLLAIRATTRISITGTDRQFLEHYQIFEGINCHCNKTTDDRQAEKRDRDQFAKLLLDLRPPPPKLADCLLQLRYFQQELFNGYLIKQIPDSYIQGSLPPMFSQLQTLSFTEEGREAMRYSGFAPLLLMISAISILSNLMVGCSDTKTYISSSSALLSHLADVIIQKIKPTEQEHQMLVLFSTFVKNTYSPSSPMLSIPLAHALKEARSQTGRRNVKEALSFALWTASASPQIASSLSSDIGFIQSIVASLHAPSNDSEGLTGILANCVPQRHVDPGILEPCVQTLLKLTKGSDTTVRHCLRIFKVLVTSERGAEILIKDRRDLYLRQLLNHSNQQIVAEASDVYHKIESKRTPNDVGFQWNVLANSNGIKHAPYTPQQIKTHQPQPHMHPVNQTSYYPDDHDRPYDFTQQEQGQKPSNFPSYQYTDLPKNPLYPTRATESDKADSPFDYAKINQDQPKVYNVENTPNHGTTSRSPKISRSPTFESHATPKDDKKMSGKSSTTQSGMASGYTSGMQSGARTPAYYQDTPLMFSRHSPASASSIESVEMPANASDSEPGSRLASGQVSPSDIPDSPGQHIEKINFERQQAALAESSKSQTAQPPFGKPLYAPEQSKPSLYANTAPISNQPSAFPSHSQAPKPNTFPASSSQNMFPSSAHHQTNQPIPFGVSQPSQQPFYSTNMSYQQQNMSYQPFPTFSNANYGGADLDYGPVAFNDEGSMSPRSKLSDLTIDSKSEMSKGSAKSREQPLREHDETLDGEKSFWDHHDNTVIDKEDGSEEENNEEDSFMNDLYSAGVPKKNKQKMKQPVKTRPSLDPKIDVIKYIDKKISEAPAALPEQSSVSEARPLVTDTPVLSYEAPPVYTNLPTSMSNASPFMYAAVGSSCLDDAPKAFNTGSEIFNEFSYVFAIEGTPANLSARTSFSNITIESGLSGLNKDMSSMKISSNIINSQTPPVKEEPTVPSGHFYQSEKTSRPINILANDGVIETMDQVKFFQMVEDTPNQGHSRTSSNTSLVDSNEEGSSIDLDELAELGMPKNSESRNNAISAIDPPYFDPPVQRSPMKTATALSTGSLPIVSPSKSKKPSKAASESGAMITPTRIPRGRRSGRRSSGSKSHRSGSDTREGYSRTPKSVRPMFPPEKMIRTPSRVELASPPKSSEERTIKRDVGIWRACLYPAAVMPLALTTIMKMRSVNRINNALHLARLRKIGFYKFQYEYITSKYGTKFYLPDELVEEYWRENTLEFQWRFECKALSTLLKYKDTTQREKIRELRTIKESYSIESNFNEEYWQEKLDYWNNRPQRVNFLNISKNYFSSFKKFLFKTLVDVGRP</sequence>
<organism evidence="4">
    <name type="scientific">Oikopleura dioica</name>
    <name type="common">Tunicate</name>
    <dbReference type="NCBI Taxonomy" id="34765"/>
    <lineage>
        <taxon>Eukaryota</taxon>
        <taxon>Metazoa</taxon>
        <taxon>Chordata</taxon>
        <taxon>Tunicata</taxon>
        <taxon>Appendicularia</taxon>
        <taxon>Copelata</taxon>
        <taxon>Oikopleuridae</taxon>
        <taxon>Oikopleura</taxon>
    </lineage>
</organism>
<feature type="region of interest" description="Disordered" evidence="3">
    <location>
        <begin position="586"/>
        <end position="628"/>
    </location>
</feature>
<dbReference type="GO" id="GO:0008017">
    <property type="term" value="F:microtubule binding"/>
    <property type="evidence" value="ECO:0007669"/>
    <property type="project" value="TreeGrafter"/>
</dbReference>
<dbReference type="GO" id="GO:0045295">
    <property type="term" value="F:gamma-catenin binding"/>
    <property type="evidence" value="ECO:0007669"/>
    <property type="project" value="TreeGrafter"/>
</dbReference>
<feature type="region of interest" description="Disordered" evidence="3">
    <location>
        <begin position="1049"/>
        <end position="1071"/>
    </location>
</feature>
<dbReference type="GO" id="GO:0007399">
    <property type="term" value="P:nervous system development"/>
    <property type="evidence" value="ECO:0007669"/>
    <property type="project" value="TreeGrafter"/>
</dbReference>
<dbReference type="GO" id="GO:0016055">
    <property type="term" value="P:Wnt signaling pathway"/>
    <property type="evidence" value="ECO:0007669"/>
    <property type="project" value="UniProtKB-KW"/>
</dbReference>
<name>Q8WS39_OIKDI</name>
<dbReference type="GO" id="GO:0008013">
    <property type="term" value="F:beta-catenin binding"/>
    <property type="evidence" value="ECO:0007669"/>
    <property type="project" value="InterPro"/>
</dbReference>
<dbReference type="GO" id="GO:0016477">
    <property type="term" value="P:cell migration"/>
    <property type="evidence" value="ECO:0007669"/>
    <property type="project" value="TreeGrafter"/>
</dbReference>
<comment type="similarity">
    <text evidence="1">Belongs to the adenomatous polyposis coli (APC) family.</text>
</comment>
<keyword evidence="2" id="KW-0879">Wnt signaling pathway</keyword>
<dbReference type="GO" id="GO:0007389">
    <property type="term" value="P:pattern specification process"/>
    <property type="evidence" value="ECO:0007669"/>
    <property type="project" value="TreeGrafter"/>
</dbReference>
<gene>
    <name evidence="4" type="primary">ODG-DC28.4</name>
</gene>
<accession>Q8WS39</accession>
<protein>
    <submittedName>
        <fullName evidence="4">Similar to adenomatous polyposis</fullName>
    </submittedName>
</protein>
<evidence type="ECO:0000313" key="4">
    <source>
        <dbReference type="EMBL" id="AAL56422.1"/>
    </source>
</evidence>
<dbReference type="GO" id="GO:0016342">
    <property type="term" value="C:catenin complex"/>
    <property type="evidence" value="ECO:0007669"/>
    <property type="project" value="TreeGrafter"/>
</dbReference>
<feature type="compositionally biased region" description="Polar residues" evidence="3">
    <location>
        <begin position="603"/>
        <end position="619"/>
    </location>
</feature>
<feature type="compositionally biased region" description="Polar residues" evidence="3">
    <location>
        <begin position="1050"/>
        <end position="1066"/>
    </location>
</feature>
<feature type="compositionally biased region" description="Polar residues" evidence="3">
    <location>
        <begin position="514"/>
        <end position="537"/>
    </location>
</feature>
<feature type="compositionally biased region" description="Acidic residues" evidence="3">
    <location>
        <begin position="826"/>
        <end position="836"/>
    </location>
</feature>
<feature type="compositionally biased region" description="Polar residues" evidence="3">
    <location>
        <begin position="665"/>
        <end position="729"/>
    </location>
</feature>
<dbReference type="EMBL" id="AF374375">
    <property type="protein sequence ID" value="AAL56422.1"/>
    <property type="molecule type" value="Genomic_DNA"/>
</dbReference>
<dbReference type="Gene3D" id="1.25.10.10">
    <property type="entry name" value="Leucine-rich Repeat Variant"/>
    <property type="match status" value="1"/>
</dbReference>
<dbReference type="SUPFAM" id="SSF48371">
    <property type="entry name" value="ARM repeat"/>
    <property type="match status" value="1"/>
</dbReference>
<feature type="compositionally biased region" description="Basic and acidic residues" evidence="3">
    <location>
        <begin position="782"/>
        <end position="825"/>
    </location>
</feature>
<evidence type="ECO:0000256" key="1">
    <source>
        <dbReference type="ARBA" id="ARBA00009051"/>
    </source>
</evidence>
<reference evidence="4" key="1">
    <citation type="submission" date="2001-04" db="EMBL/GenBank/DDBJ databases">
        <title>The marine chordate Oikopleura dioica has a miniature genome.</title>
        <authorList>
            <person name="Seo H.-C."/>
            <person name="Kube M."/>
            <person name="Edvardsen R.B."/>
            <person name="Jensen M.F."/>
            <person name="Beck A."/>
            <person name="Spriet E."/>
            <person name="Gorsky G."/>
            <person name="Thompson E.M."/>
            <person name="Lehrach R."/>
            <person name="Reinhardt H."/>
            <person name="Chourrout D."/>
        </authorList>
    </citation>
    <scope>NUCLEOTIDE SEQUENCE</scope>
</reference>
<evidence type="ECO:0000256" key="3">
    <source>
        <dbReference type="SAM" id="MobiDB-lite"/>
    </source>
</evidence>
<feature type="compositionally biased region" description="Polar residues" evidence="3">
    <location>
        <begin position="459"/>
        <end position="476"/>
    </location>
</feature>
<dbReference type="GO" id="GO:0007026">
    <property type="term" value="P:negative regulation of microtubule depolymerization"/>
    <property type="evidence" value="ECO:0007669"/>
    <property type="project" value="TreeGrafter"/>
</dbReference>
<dbReference type="PANTHER" id="PTHR12607:SF12">
    <property type="entry name" value="APC-LIKE, ISOFORM A-RELATED"/>
    <property type="match status" value="1"/>
</dbReference>
<dbReference type="GO" id="GO:0090090">
    <property type="term" value="P:negative regulation of canonical Wnt signaling pathway"/>
    <property type="evidence" value="ECO:0007669"/>
    <property type="project" value="TreeGrafter"/>
</dbReference>
<feature type="compositionally biased region" description="Polar residues" evidence="3">
    <location>
        <begin position="549"/>
        <end position="570"/>
    </location>
</feature>
<dbReference type="InterPro" id="IPR011989">
    <property type="entry name" value="ARM-like"/>
</dbReference>
<proteinExistence type="inferred from homology"/>
<evidence type="ECO:0000256" key="2">
    <source>
        <dbReference type="ARBA" id="ARBA00022687"/>
    </source>
</evidence>